<dbReference type="InterPro" id="IPR054426">
    <property type="entry name" value="S1CSD-TOTE-1"/>
</dbReference>
<dbReference type="InterPro" id="IPR011990">
    <property type="entry name" value="TPR-like_helical_dom_sf"/>
</dbReference>
<dbReference type="Gene3D" id="1.25.40.10">
    <property type="entry name" value="Tetratricopeptide repeat domain"/>
    <property type="match status" value="1"/>
</dbReference>
<reference evidence="3" key="1">
    <citation type="submission" date="2021-12" db="EMBL/GenBank/DDBJ databases">
        <authorList>
            <person name="Rodrigo-Torres L."/>
            <person name="Arahal R. D."/>
            <person name="Lucena T."/>
        </authorList>
    </citation>
    <scope>NUCLEOTIDE SEQUENCE</scope>
    <source>
        <strain evidence="3">CECT 8419</strain>
    </source>
</reference>
<dbReference type="SUPFAM" id="SSF48452">
    <property type="entry name" value="TPR-like"/>
    <property type="match status" value="1"/>
</dbReference>
<evidence type="ECO:0000259" key="1">
    <source>
        <dbReference type="Pfam" id="PF22707"/>
    </source>
</evidence>
<dbReference type="InterPro" id="IPR054283">
    <property type="entry name" value="DUF7017"/>
</dbReference>
<organism evidence="3 4">
    <name type="scientific">Neolewinella maritima</name>
    <dbReference type="NCBI Taxonomy" id="1383882"/>
    <lineage>
        <taxon>Bacteria</taxon>
        <taxon>Pseudomonadati</taxon>
        <taxon>Bacteroidota</taxon>
        <taxon>Saprospiria</taxon>
        <taxon>Saprospirales</taxon>
        <taxon>Lewinellaceae</taxon>
        <taxon>Neolewinella</taxon>
    </lineage>
</organism>
<evidence type="ECO:0000259" key="2">
    <source>
        <dbReference type="Pfam" id="PF22708"/>
    </source>
</evidence>
<feature type="domain" description="TOTE conflict systems S1/CSD-like" evidence="2">
    <location>
        <begin position="369"/>
        <end position="431"/>
    </location>
</feature>
<keyword evidence="4" id="KW-1185">Reference proteome</keyword>
<protein>
    <recommendedName>
        <fullName evidence="5">Tetratricopeptide repeat protein</fullName>
    </recommendedName>
</protein>
<evidence type="ECO:0000313" key="4">
    <source>
        <dbReference type="Proteomes" id="UP000837803"/>
    </source>
</evidence>
<feature type="domain" description="TOTE conflict systems S1/CSD-like" evidence="1">
    <location>
        <begin position="447"/>
        <end position="507"/>
    </location>
</feature>
<sequence length="518" mass="59166">MDSSRKTSKDITELRKAGQLSEALELATLLLVEKPDDIWVKRAASWVHYEYLKANATPSGKKRFAKHLEALQALNLSAEEDLLFGQVTWKIGSLIFSLAQENTLENQVVNRIFSAVRTMPIPRPSEGASFMLKAFQKINKEWSNYLAFIDWFGLDNLRKEDYRKEEFNGRRIMAVAEQVYIAYAKRLLVGVPTGGFGSPNAIDKEKVVAFMPLLDKVIEEHPEYQYPAYYKAQFLIAMGDGQEALDAFLPFAKQKKNDFWVWTMMADLFPEEEDVQFACYCKALSLKPPVEYTGKAKTTFAGLLIQRGNYDAAKTEIEQVVRIQEKNGWNTSAQLTNWQKQDWYATARSRSNNEKLYKRHLQQAEEILYRNLPVETIVIEFVNSNKHVANFVKNERKYGFFTYTHLGLTPSIGDILNVRFSTQANEGYFKVATAKKLNADSKCEALRSFSGSINKREGQEFSFVDQVFIAPDITARHGLQQNHAVTGTAVLSYNKKRKQWGWKAVSLVPHQHDATSIT</sequence>
<dbReference type="Proteomes" id="UP000837803">
    <property type="component" value="Unassembled WGS sequence"/>
</dbReference>
<dbReference type="EMBL" id="CAKLPZ010000001">
    <property type="protein sequence ID" value="CAH0999058.1"/>
    <property type="molecule type" value="Genomic_DNA"/>
</dbReference>
<dbReference type="Pfam" id="PF22708">
    <property type="entry name" value="S1CSD-TOTE-1"/>
    <property type="match status" value="1"/>
</dbReference>
<dbReference type="RefSeq" id="WP_238749255.1">
    <property type="nucleotide sequence ID" value="NZ_CAKLPZ010000001.1"/>
</dbReference>
<accession>A0ABN8F1T8</accession>
<gene>
    <name evidence="3" type="ORF">LEM8419_00353</name>
</gene>
<dbReference type="Pfam" id="PF22707">
    <property type="entry name" value="S1CSD-TOTE-2"/>
    <property type="match status" value="1"/>
</dbReference>
<comment type="caution">
    <text evidence="3">The sequence shown here is derived from an EMBL/GenBank/DDBJ whole genome shotgun (WGS) entry which is preliminary data.</text>
</comment>
<dbReference type="Pfam" id="PF22860">
    <property type="entry name" value="DUF7017"/>
    <property type="match status" value="1"/>
</dbReference>
<name>A0ABN8F1T8_9BACT</name>
<dbReference type="InterPro" id="IPR054427">
    <property type="entry name" value="S1CSD-TOTE-2"/>
</dbReference>
<evidence type="ECO:0000313" key="3">
    <source>
        <dbReference type="EMBL" id="CAH0999058.1"/>
    </source>
</evidence>
<evidence type="ECO:0008006" key="5">
    <source>
        <dbReference type="Google" id="ProtNLM"/>
    </source>
</evidence>
<proteinExistence type="predicted"/>